<accession>A0A0L0LVR8</accession>
<evidence type="ECO:0000256" key="5">
    <source>
        <dbReference type="SAM" id="MobiDB-lite"/>
    </source>
</evidence>
<keyword evidence="4 7" id="KW-0238">DNA-binding</keyword>
<organism evidence="7 8">
    <name type="scientific">Candidatus Burkholderia verschuerenii</name>
    <dbReference type="NCBI Taxonomy" id="242163"/>
    <lineage>
        <taxon>Bacteria</taxon>
        <taxon>Pseudomonadati</taxon>
        <taxon>Pseudomonadota</taxon>
        <taxon>Betaproteobacteria</taxon>
        <taxon>Burkholderiales</taxon>
        <taxon>Burkholderiaceae</taxon>
        <taxon>Burkholderia</taxon>
    </lineage>
</organism>
<dbReference type="Pfam" id="PF00816">
    <property type="entry name" value="Histone_HNS"/>
    <property type="match status" value="1"/>
</dbReference>
<protein>
    <submittedName>
        <fullName evidence="7">DNA-binding protein H-NS</fullName>
    </submittedName>
</protein>
<dbReference type="GO" id="GO:0003677">
    <property type="term" value="F:DNA binding"/>
    <property type="evidence" value="ECO:0007669"/>
    <property type="project" value="UniProtKB-KW"/>
</dbReference>
<evidence type="ECO:0000313" key="7">
    <source>
        <dbReference type="EMBL" id="KND54106.1"/>
    </source>
</evidence>
<feature type="compositionally biased region" description="Low complexity" evidence="5">
    <location>
        <begin position="119"/>
        <end position="133"/>
    </location>
</feature>
<keyword evidence="3" id="KW-0963">Cytoplasm</keyword>
<dbReference type="AlphaFoldDB" id="A0A0L0LVR8"/>
<dbReference type="GO" id="GO:0009295">
    <property type="term" value="C:nucleoid"/>
    <property type="evidence" value="ECO:0007669"/>
    <property type="project" value="UniProtKB-SubCell"/>
</dbReference>
<dbReference type="SUPFAM" id="SSF81273">
    <property type="entry name" value="H-NS histone-like proteins"/>
    <property type="match status" value="1"/>
</dbReference>
<evidence type="ECO:0000256" key="1">
    <source>
        <dbReference type="ARBA" id="ARBA00004453"/>
    </source>
</evidence>
<dbReference type="EMBL" id="LFJJ01000415">
    <property type="protein sequence ID" value="KND54106.1"/>
    <property type="molecule type" value="Genomic_DNA"/>
</dbReference>
<evidence type="ECO:0000313" key="8">
    <source>
        <dbReference type="Proteomes" id="UP000036959"/>
    </source>
</evidence>
<reference evidence="8" key="1">
    <citation type="submission" date="2015-06" db="EMBL/GenBank/DDBJ databases">
        <title>Comparative genomics of Burkholderia leaf nodule symbionts.</title>
        <authorList>
            <person name="Carlier A."/>
            <person name="Eberl L."/>
            <person name="Pinto-Carbo M."/>
        </authorList>
    </citation>
    <scope>NUCLEOTIDE SEQUENCE [LARGE SCALE GENOMIC DNA]</scope>
    <source>
        <strain evidence="8">UZHbot4</strain>
    </source>
</reference>
<dbReference type="Gene3D" id="4.10.430.30">
    <property type="match status" value="1"/>
</dbReference>
<dbReference type="Proteomes" id="UP000036959">
    <property type="component" value="Unassembled WGS sequence"/>
</dbReference>
<evidence type="ECO:0000256" key="2">
    <source>
        <dbReference type="ARBA" id="ARBA00010610"/>
    </source>
</evidence>
<evidence type="ECO:0000256" key="4">
    <source>
        <dbReference type="ARBA" id="ARBA00023125"/>
    </source>
</evidence>
<evidence type="ECO:0000256" key="3">
    <source>
        <dbReference type="ARBA" id="ARBA00022490"/>
    </source>
</evidence>
<dbReference type="PATRIC" id="fig|242163.4.peg.5095"/>
<gene>
    <name evidence="7" type="ORF">BVER_05681</name>
</gene>
<dbReference type="PANTHER" id="PTHR38097">
    <property type="match status" value="1"/>
</dbReference>
<dbReference type="PANTHER" id="PTHR38097:SF2">
    <property type="entry name" value="DNA-BINDING PROTEIN STPA"/>
    <property type="match status" value="1"/>
</dbReference>
<proteinExistence type="inferred from homology"/>
<keyword evidence="8" id="KW-1185">Reference proteome</keyword>
<feature type="region of interest" description="Disordered" evidence="5">
    <location>
        <begin position="104"/>
        <end position="155"/>
    </location>
</feature>
<dbReference type="InterPro" id="IPR027444">
    <property type="entry name" value="H-NS_C_dom"/>
</dbReference>
<sequence>MAACSVKEGALQALRLRFKSIALTCIERSRLCQVLDFDKTIKEEKWPHWHSLETQIQKLRRRADSLRERKSAEVIANIRALMQQYGLTTADLDKRGVNGLKKRGCPVGSKNLPKDAKGAKGANGAGKLAAKSKMPPKYRDPVSGLTWSGHARPPAWIKDAPDRSVFLIDGAEAKANGKRVTTKTVKAAKKVTRKRVQSTAA</sequence>
<comment type="subcellular location">
    <subcellularLocation>
        <location evidence="1">Cytoplasm</location>
        <location evidence="1">Nucleoid</location>
    </subcellularLocation>
</comment>
<feature type="domain" description="DNA-binding protein H-NS-like C-terminal" evidence="6">
    <location>
        <begin position="136"/>
        <end position="160"/>
    </location>
</feature>
<evidence type="ECO:0000259" key="6">
    <source>
        <dbReference type="Pfam" id="PF00816"/>
    </source>
</evidence>
<name>A0A0L0LVR8_9BURK</name>
<comment type="caution">
    <text evidence="7">The sequence shown here is derived from an EMBL/GenBank/DDBJ whole genome shotgun (WGS) entry which is preliminary data.</text>
</comment>
<dbReference type="RefSeq" id="WP_232316947.1">
    <property type="nucleotide sequence ID" value="NZ_LFJJ01000415.1"/>
</dbReference>
<comment type="similarity">
    <text evidence="2">Belongs to the histone-like protein H-NS family.</text>
</comment>